<protein>
    <recommendedName>
        <fullName evidence="8">Glycosyltransferase family 92 protein</fullName>
        <ecNumber evidence="8">2.4.1.-</ecNumber>
    </recommendedName>
</protein>
<evidence type="ECO:0000256" key="3">
    <source>
        <dbReference type="ARBA" id="ARBA00022676"/>
    </source>
</evidence>
<dbReference type="EC" id="2.4.1.-" evidence="8"/>
<organism evidence="9 10">
    <name type="scientific">Nicrophorus vespilloides</name>
    <name type="common">Boreal carrion beetle</name>
    <dbReference type="NCBI Taxonomy" id="110193"/>
    <lineage>
        <taxon>Eukaryota</taxon>
        <taxon>Metazoa</taxon>
        <taxon>Ecdysozoa</taxon>
        <taxon>Arthropoda</taxon>
        <taxon>Hexapoda</taxon>
        <taxon>Insecta</taxon>
        <taxon>Pterygota</taxon>
        <taxon>Neoptera</taxon>
        <taxon>Endopterygota</taxon>
        <taxon>Coleoptera</taxon>
        <taxon>Polyphaga</taxon>
        <taxon>Staphyliniformia</taxon>
        <taxon>Silphidae</taxon>
        <taxon>Nicrophorinae</taxon>
        <taxon>Nicrophorus</taxon>
    </lineage>
</organism>
<keyword evidence="5" id="KW-0812">Transmembrane</keyword>
<evidence type="ECO:0000256" key="5">
    <source>
        <dbReference type="ARBA" id="ARBA00022692"/>
    </source>
</evidence>
<dbReference type="Pfam" id="PF01697">
    <property type="entry name" value="Glyco_transf_92"/>
    <property type="match status" value="1"/>
</dbReference>
<reference evidence="10" key="1">
    <citation type="submission" date="2025-08" db="UniProtKB">
        <authorList>
            <consortium name="RefSeq"/>
        </authorList>
    </citation>
    <scope>IDENTIFICATION</scope>
    <source>
        <tissue evidence="10">Whole Larva</tissue>
    </source>
</reference>
<name>A0ABM1M3I6_NICVS</name>
<dbReference type="RefSeq" id="XP_017769136.1">
    <property type="nucleotide sequence ID" value="XM_017913647.1"/>
</dbReference>
<accession>A0ABM1M3I6</accession>
<gene>
    <name evidence="10" type="primary">LOC108557209</name>
</gene>
<proteinExistence type="inferred from homology"/>
<evidence type="ECO:0000256" key="6">
    <source>
        <dbReference type="ARBA" id="ARBA00022989"/>
    </source>
</evidence>
<keyword evidence="3 8" id="KW-0328">Glycosyltransferase</keyword>
<comment type="similarity">
    <text evidence="2 8">Belongs to the glycosyltransferase 92 family.</text>
</comment>
<evidence type="ECO:0000313" key="9">
    <source>
        <dbReference type="Proteomes" id="UP000695000"/>
    </source>
</evidence>
<sequence>MKLLKLSALFAVLIVATLIYLWTIDLHRIDEIIGDSQSLDEDDRIESEVPSLPAKFWGKSEKKWMKASSNCMLFGSDLSRIKINNRIWQVFTESAGNFYIYGAYLDDREEPAKVRILGMFDGSEPSANKSCQLWNEDASPTIVPVTEIQLIWRKEWAFNNGLYNPYLISCNVPPSFSIPKVVSLVEDTCDRATNNLKVIYNKESGRKQFGVCVKGLDFPDPDFSVKLIEWIELLRLLGADKVFVYNLHTHPAVSKVLKYYEAMGRVESTDLTLPGTLPNTPWLQHLYLRKNKSMKRLNELITYNDCLYRNMYKYEYLALLDVDEVIMPKFDNNWFELIQYLQTTLEFKNVSSFAFANMYYFDNLPTDEDVPNYMYFLRHTRRSKNPSPLGSNIKCFVSTDRVVALHNHYPIACLGKCNNLNVDPELAQLNHYRSDCVHESPEKCKEYKLNVIEDKTIVKFSNKLIESVKKALANFKNIK</sequence>
<keyword evidence="4 8" id="KW-0808">Transferase</keyword>
<dbReference type="InterPro" id="IPR008166">
    <property type="entry name" value="Glyco_transf_92"/>
</dbReference>
<evidence type="ECO:0000256" key="8">
    <source>
        <dbReference type="RuleBase" id="RU366017"/>
    </source>
</evidence>
<keyword evidence="9" id="KW-1185">Reference proteome</keyword>
<comment type="subcellular location">
    <subcellularLocation>
        <location evidence="1">Membrane</location>
        <topology evidence="1">Single-pass membrane protein</topology>
    </subcellularLocation>
</comment>
<keyword evidence="7" id="KW-0472">Membrane</keyword>
<dbReference type="Proteomes" id="UP000695000">
    <property type="component" value="Unplaced"/>
</dbReference>
<dbReference type="GeneID" id="108557209"/>
<evidence type="ECO:0000256" key="7">
    <source>
        <dbReference type="ARBA" id="ARBA00023136"/>
    </source>
</evidence>
<evidence type="ECO:0000313" key="10">
    <source>
        <dbReference type="RefSeq" id="XP_017769136.1"/>
    </source>
</evidence>
<keyword evidence="6" id="KW-1133">Transmembrane helix</keyword>
<evidence type="ECO:0000256" key="1">
    <source>
        <dbReference type="ARBA" id="ARBA00004167"/>
    </source>
</evidence>
<evidence type="ECO:0000256" key="2">
    <source>
        <dbReference type="ARBA" id="ARBA00007647"/>
    </source>
</evidence>
<evidence type="ECO:0000256" key="4">
    <source>
        <dbReference type="ARBA" id="ARBA00022679"/>
    </source>
</evidence>
<dbReference type="PANTHER" id="PTHR21461">
    <property type="entry name" value="GLYCOSYLTRANSFERASE FAMILY 92 PROTEIN"/>
    <property type="match status" value="1"/>
</dbReference>
<dbReference type="PANTHER" id="PTHR21461:SF83">
    <property type="entry name" value="GLYCOSYLTRANSFERASE FAMILY 92 PROTEIN"/>
    <property type="match status" value="1"/>
</dbReference>